<keyword evidence="2" id="KW-1185">Reference proteome</keyword>
<reference evidence="1" key="1">
    <citation type="submission" date="2021-03" db="EMBL/GenBank/DDBJ databases">
        <title>Draft genome sequence of rust myrtle Austropuccinia psidii MF-1, a brazilian biotype.</title>
        <authorList>
            <person name="Quecine M.C."/>
            <person name="Pachon D.M.R."/>
            <person name="Bonatelli M.L."/>
            <person name="Correr F.H."/>
            <person name="Franceschini L.M."/>
            <person name="Leite T.F."/>
            <person name="Margarido G.R.A."/>
            <person name="Almeida C.A."/>
            <person name="Ferrarezi J.A."/>
            <person name="Labate C.A."/>
        </authorList>
    </citation>
    <scope>NUCLEOTIDE SEQUENCE</scope>
    <source>
        <strain evidence="1">MF-1</strain>
    </source>
</reference>
<proteinExistence type="predicted"/>
<comment type="caution">
    <text evidence="1">The sequence shown here is derived from an EMBL/GenBank/DDBJ whole genome shotgun (WGS) entry which is preliminary data.</text>
</comment>
<dbReference type="EMBL" id="AVOT02043553">
    <property type="protein sequence ID" value="MBW0538974.1"/>
    <property type="molecule type" value="Genomic_DNA"/>
</dbReference>
<dbReference type="Proteomes" id="UP000765509">
    <property type="component" value="Unassembled WGS sequence"/>
</dbReference>
<protein>
    <submittedName>
        <fullName evidence="1">Uncharacterized protein</fullName>
    </submittedName>
</protein>
<sequence>MRQDHDKHDWPWWKYEINTKWANNYWRFKMENAFESAIFNPKTHKPLIWFLTQKEILSVLHPGMSDSMINMEILRKCGGELEHAIKLRCVETCSTLLGQELVKPGLKILWSPE</sequence>
<accession>A0A9Q3IHI8</accession>
<name>A0A9Q3IHI8_9BASI</name>
<dbReference type="AlphaFoldDB" id="A0A9Q3IHI8"/>
<organism evidence="1 2">
    <name type="scientific">Austropuccinia psidii MF-1</name>
    <dbReference type="NCBI Taxonomy" id="1389203"/>
    <lineage>
        <taxon>Eukaryota</taxon>
        <taxon>Fungi</taxon>
        <taxon>Dikarya</taxon>
        <taxon>Basidiomycota</taxon>
        <taxon>Pucciniomycotina</taxon>
        <taxon>Pucciniomycetes</taxon>
        <taxon>Pucciniales</taxon>
        <taxon>Sphaerophragmiaceae</taxon>
        <taxon>Austropuccinia</taxon>
    </lineage>
</organism>
<evidence type="ECO:0000313" key="1">
    <source>
        <dbReference type="EMBL" id="MBW0538974.1"/>
    </source>
</evidence>
<evidence type="ECO:0000313" key="2">
    <source>
        <dbReference type="Proteomes" id="UP000765509"/>
    </source>
</evidence>
<gene>
    <name evidence="1" type="ORF">O181_078689</name>
</gene>
<dbReference type="OrthoDB" id="2507294at2759"/>